<accession>N1ZLE4</accession>
<feature type="domain" description="HTH araC/xylS-type" evidence="4">
    <location>
        <begin position="8"/>
        <end position="106"/>
    </location>
</feature>
<dbReference type="SUPFAM" id="SSF55136">
    <property type="entry name" value="Probable bacterial effector-binding domain"/>
    <property type="match status" value="1"/>
</dbReference>
<dbReference type="SUPFAM" id="SSF46689">
    <property type="entry name" value="Homeodomain-like"/>
    <property type="match status" value="2"/>
</dbReference>
<dbReference type="AlphaFoldDB" id="N1ZLE4"/>
<dbReference type="InterPro" id="IPR018060">
    <property type="entry name" value="HTH_AraC"/>
</dbReference>
<dbReference type="InterPro" id="IPR011256">
    <property type="entry name" value="Reg_factor_effector_dom_sf"/>
</dbReference>
<dbReference type="InterPro" id="IPR010499">
    <property type="entry name" value="AraC_E-bd"/>
</dbReference>
<keyword evidence="3" id="KW-0804">Transcription</keyword>
<evidence type="ECO:0000313" key="6">
    <source>
        <dbReference type="Proteomes" id="UP000012589"/>
    </source>
</evidence>
<dbReference type="OrthoDB" id="9801123at2"/>
<dbReference type="SMART" id="SM00871">
    <property type="entry name" value="AraC_E_bind"/>
    <property type="match status" value="1"/>
</dbReference>
<dbReference type="Proteomes" id="UP000012589">
    <property type="component" value="Unassembled WGS sequence"/>
</dbReference>
<comment type="caution">
    <text evidence="5">The sequence shown here is derived from an EMBL/GenBank/DDBJ whole genome shotgun (WGS) entry which is preliminary data.</text>
</comment>
<proteinExistence type="predicted"/>
<organism evidence="5 6">
    <name type="scientific">Eubacterium plexicaudatum ASF492</name>
    <dbReference type="NCBI Taxonomy" id="1235802"/>
    <lineage>
        <taxon>Bacteria</taxon>
        <taxon>Bacillati</taxon>
        <taxon>Bacillota</taxon>
        <taxon>Clostridia</taxon>
        <taxon>Eubacteriales</taxon>
        <taxon>Eubacteriaceae</taxon>
        <taxon>Eubacterium</taxon>
    </lineage>
</organism>
<dbReference type="PANTHER" id="PTHR47504">
    <property type="entry name" value="RIGHT ORIGIN-BINDING PROTEIN"/>
    <property type="match status" value="1"/>
</dbReference>
<dbReference type="PROSITE" id="PS01124">
    <property type="entry name" value="HTH_ARAC_FAMILY_2"/>
    <property type="match status" value="1"/>
</dbReference>
<keyword evidence="1" id="KW-0805">Transcription regulation</keyword>
<dbReference type="eggNOG" id="COG3708">
    <property type="taxonomic scope" value="Bacteria"/>
</dbReference>
<dbReference type="eggNOG" id="COG2207">
    <property type="taxonomic scope" value="Bacteria"/>
</dbReference>
<evidence type="ECO:0000256" key="1">
    <source>
        <dbReference type="ARBA" id="ARBA00023015"/>
    </source>
</evidence>
<dbReference type="GO" id="GO:0043565">
    <property type="term" value="F:sequence-specific DNA binding"/>
    <property type="evidence" value="ECO:0007669"/>
    <property type="project" value="InterPro"/>
</dbReference>
<dbReference type="GO" id="GO:0003700">
    <property type="term" value="F:DNA-binding transcription factor activity"/>
    <property type="evidence" value="ECO:0007669"/>
    <property type="project" value="InterPro"/>
</dbReference>
<keyword evidence="6" id="KW-1185">Reference proteome</keyword>
<evidence type="ECO:0000259" key="4">
    <source>
        <dbReference type="PROSITE" id="PS01124"/>
    </source>
</evidence>
<dbReference type="PROSITE" id="PS00041">
    <property type="entry name" value="HTH_ARAC_FAMILY_1"/>
    <property type="match status" value="1"/>
</dbReference>
<sequence length="282" mass="31973">MEWVERLNQSMNYIEEHLTDEIDYEQLGRIACCSTYHYQRMFTYMAGITLAEYIRRRKMSLAAVDLQGGDKRIIDIAQKYGYRSPTAFNRAFQSFHGIAPSSVKDEGVSVKSFSPIVFRIAVKGATEMNYRIETKEAFRIIGVSAPLDKEIENNFMVVPKMWQDAAENGTIQKLAGMMDTPPMGLLGVSACNDEEQWKYFIAVSSTKAGDEFEEYAVPASTWAIFSGTGTNQSIQELEQRIITEWLPASGYEYANVPDIEVYLNPDPQNAQYEVWIPVSKKG</sequence>
<dbReference type="EMBL" id="AQFT01000227">
    <property type="protein sequence ID" value="EMZ16691.1"/>
    <property type="molecule type" value="Genomic_DNA"/>
</dbReference>
<gene>
    <name evidence="5" type="ORF">C823_06155</name>
</gene>
<dbReference type="PATRIC" id="fig|1235802.3.peg.6507"/>
<dbReference type="PANTHER" id="PTHR47504:SF5">
    <property type="entry name" value="RIGHT ORIGIN-BINDING PROTEIN"/>
    <property type="match status" value="1"/>
</dbReference>
<evidence type="ECO:0000256" key="3">
    <source>
        <dbReference type="ARBA" id="ARBA00023163"/>
    </source>
</evidence>
<dbReference type="InterPro" id="IPR009057">
    <property type="entry name" value="Homeodomain-like_sf"/>
</dbReference>
<dbReference type="Pfam" id="PF12833">
    <property type="entry name" value="HTH_18"/>
    <property type="match status" value="1"/>
</dbReference>
<dbReference type="Pfam" id="PF06445">
    <property type="entry name" value="GyrI-like"/>
    <property type="match status" value="1"/>
</dbReference>
<dbReference type="STRING" id="1235802.C823_06155"/>
<dbReference type="SMART" id="SM00342">
    <property type="entry name" value="HTH_ARAC"/>
    <property type="match status" value="1"/>
</dbReference>
<evidence type="ECO:0000256" key="2">
    <source>
        <dbReference type="ARBA" id="ARBA00023125"/>
    </source>
</evidence>
<dbReference type="HOGENOM" id="CLU_000445_81_1_9"/>
<dbReference type="InterPro" id="IPR018062">
    <property type="entry name" value="HTH_AraC-typ_CS"/>
</dbReference>
<reference evidence="5 6" key="1">
    <citation type="journal article" date="2014" name="Genome Announc.">
        <title>Draft genome sequences of the altered schaedler flora, a defined bacterial community from gnotobiotic mice.</title>
        <authorList>
            <person name="Wannemuehler M.J."/>
            <person name="Overstreet A.M."/>
            <person name="Ward D.V."/>
            <person name="Phillips G.J."/>
        </authorList>
    </citation>
    <scope>NUCLEOTIDE SEQUENCE [LARGE SCALE GENOMIC DNA]</scope>
    <source>
        <strain evidence="5 6">ASF492</strain>
    </source>
</reference>
<protein>
    <submittedName>
        <fullName evidence="5">AraC family transcriptional regulator</fullName>
    </submittedName>
</protein>
<evidence type="ECO:0000313" key="5">
    <source>
        <dbReference type="EMBL" id="EMZ16691.1"/>
    </source>
</evidence>
<keyword evidence="2" id="KW-0238">DNA-binding</keyword>
<dbReference type="Gene3D" id="1.10.10.60">
    <property type="entry name" value="Homeodomain-like"/>
    <property type="match status" value="2"/>
</dbReference>
<name>N1ZLE4_9FIRM</name>
<dbReference type="InterPro" id="IPR050959">
    <property type="entry name" value="MarA-like"/>
</dbReference>
<dbReference type="Gene3D" id="3.20.80.10">
    <property type="entry name" value="Regulatory factor, effector binding domain"/>
    <property type="match status" value="1"/>
</dbReference>
<dbReference type="InterPro" id="IPR029442">
    <property type="entry name" value="GyrI-like"/>
</dbReference>